<dbReference type="GO" id="GO:0030515">
    <property type="term" value="F:snoRNA binding"/>
    <property type="evidence" value="ECO:0007669"/>
    <property type="project" value="InterPro"/>
</dbReference>
<feature type="compositionally biased region" description="Low complexity" evidence="10">
    <location>
        <begin position="1238"/>
        <end position="1249"/>
    </location>
</feature>
<keyword evidence="6" id="KW-0677">Repeat</keyword>
<keyword evidence="4" id="KW-0698">rRNA processing</keyword>
<dbReference type="Gene3D" id="1.25.40.10">
    <property type="entry name" value="Tetratricopeptide repeat domain"/>
    <property type="match status" value="2"/>
</dbReference>
<evidence type="ECO:0000256" key="5">
    <source>
        <dbReference type="ARBA" id="ARBA00022692"/>
    </source>
</evidence>
<comment type="caution">
    <text evidence="13">The sequence shown here is derived from an EMBL/GenBank/DDBJ whole genome shotgun (WGS) entry which is preliminary data.</text>
</comment>
<evidence type="ECO:0000256" key="2">
    <source>
        <dbReference type="ARBA" id="ARBA00004604"/>
    </source>
</evidence>
<evidence type="ECO:0000256" key="8">
    <source>
        <dbReference type="ARBA" id="ARBA00023136"/>
    </source>
</evidence>
<evidence type="ECO:0000256" key="3">
    <source>
        <dbReference type="ARBA" id="ARBA00010734"/>
    </source>
</evidence>
<name>A0A0V1BD39_TRISP</name>
<dbReference type="SUPFAM" id="SSF48452">
    <property type="entry name" value="TPR-like"/>
    <property type="match status" value="1"/>
</dbReference>
<dbReference type="Pfam" id="PF03619">
    <property type="entry name" value="Solute_trans_a"/>
    <property type="match status" value="1"/>
</dbReference>
<evidence type="ECO:0000256" key="4">
    <source>
        <dbReference type="ARBA" id="ARBA00022552"/>
    </source>
</evidence>
<evidence type="ECO:0000259" key="12">
    <source>
        <dbReference type="SMART" id="SM01088"/>
    </source>
</evidence>
<evidence type="ECO:0000256" key="9">
    <source>
        <dbReference type="ARBA" id="ARBA00023242"/>
    </source>
</evidence>
<organism evidence="13 14">
    <name type="scientific">Trichinella spiralis</name>
    <name type="common">Trichina worm</name>
    <dbReference type="NCBI Taxonomy" id="6334"/>
    <lineage>
        <taxon>Eukaryota</taxon>
        <taxon>Metazoa</taxon>
        <taxon>Ecdysozoa</taxon>
        <taxon>Nematoda</taxon>
        <taxon>Enoplea</taxon>
        <taxon>Dorylaimia</taxon>
        <taxon>Trichinellida</taxon>
        <taxon>Trichinellidae</taxon>
        <taxon>Trichinella</taxon>
    </lineage>
</organism>
<feature type="transmembrane region" description="Helical" evidence="11">
    <location>
        <begin position="911"/>
        <end position="934"/>
    </location>
</feature>
<feature type="transmembrane region" description="Helical" evidence="11">
    <location>
        <begin position="716"/>
        <end position="735"/>
    </location>
</feature>
<feature type="transmembrane region" description="Helical" evidence="11">
    <location>
        <begin position="790"/>
        <end position="816"/>
    </location>
</feature>
<evidence type="ECO:0000313" key="14">
    <source>
        <dbReference type="Proteomes" id="UP000054776"/>
    </source>
</evidence>
<dbReference type="InterPro" id="IPR055347">
    <property type="entry name" value="UTP6_N"/>
</dbReference>
<dbReference type="SMART" id="SM01088">
    <property type="entry name" value="Col_cuticle_N"/>
    <property type="match status" value="1"/>
</dbReference>
<dbReference type="eggNOG" id="KOG3544">
    <property type="taxonomic scope" value="Eukaryota"/>
</dbReference>
<dbReference type="Pfam" id="PF01391">
    <property type="entry name" value="Collagen"/>
    <property type="match status" value="2"/>
</dbReference>
<dbReference type="GO" id="GO:0000462">
    <property type="term" value="P:maturation of SSU-rRNA from tricistronic rRNA transcript (SSU-rRNA, 5.8S rRNA, LSU-rRNA)"/>
    <property type="evidence" value="ECO:0007669"/>
    <property type="project" value="InterPro"/>
</dbReference>
<sequence length="1332" mass="150881">MSEFVQLHLEEFLPVFEHLEHLHIFNKNEIRRVIKKLKYYEYKQQKRNKTKEDLLNLIKYLCSFYLLIRERRSVIKVFSNKEEIEFILAGRIDNLYRVACRRHPDDENIWLARIQFAEKRKMFHSVSKLYLHMLQLHTRKPNLWLLAAKWEFEKNGSCENARLLLQRAIRFNEKSKKIWIEYFRFELLYIEKLYQRFLLIRSSGNGEKDIEEEFNFNRYLKLPEIIFLNAAKAIPNRVLFEVITVVALEANFDDEEFTDWHIRRKYEQSLDLDGLIIENDSAHVIFNNCIQLYEEEIQKKRNEKIWKLYINFCRDIFHSTPSRERLKVESYKRMFVGYAVCCRLFPENFNFILEWACVCPNLKCKIDVLKFAISKHPQKVEFWLLLFRIMDKMKLSKEETIALLKRAVNSVAEKDAFPIWKTVINWYSCNAPSKLEEQLESALLSTSIVSNYAKLVYLKNASQSVEVDALGNIRKLFNRLRLIAPNELKFYRFYINIELSQNVKSTKHIRSAYEFALLEHGKDCLKIWLEYMQFESDCTEGDPCRCSRIYSQALKNLRPDLVKQFVESYTLLVANGATIDRTSMMLILLTFLASAFIVICFAISLHFIIKYVSSIEQRWRMIWLLQIFLAISVCSCVGMCVPRAIAVCEIMMLFSFSQCLFKYVRFIVGCFDGEENMTFRLEGDYINYREPELCCICCPCLPVKVITKDRIRAIRWLIYQNAILLPISYILALLVKLDKFDEISVSYPIIITVTTVSALVAAYGTILLSKISLLLLKDYCLTALKVNIQLLIFFFNFQMPLFRLLTVGTITCNGIIPAYDRSFMWSQVLLVTECLVLSYVLCWFLRPCVNKAFDLYPVHLPKRLPVYVDVTTSIDDGIMLELSKKSNQSKVPHNAPVDGPTMHCQESSAKYASIVAAIFGGMAILVCICVAPQICFDVQDIWLEIDEEMKEFRITSDQIWKELMHLSLPRSRRNAYAGSIAQSSAPGYVPVANILVPSYGTVMDLEDSNNWASTNYQSTANKVEIPELSNGLYRKPAQREFSSNSKIEVTEAYSIASNGRDEFEAESSLGEHDKDTAVGNQSIFTDLASNEGSGGIDQLLREDEETSAHFTKPSCKCSQTMASRCPAGPPGPPGKPGIPGENGEPGKPGLPGKDGRVVVNEPEAQPCLKCPAEPGPPGPPGIQGNERSCLIKDKYFSNAGFVLGPQGLSGSPGNPGMHGRNGSPGKPGDMGPPGTPGPKGKVGMKGPSGMDKRTIRGKKGLPGVPGKPGEPGVKGNPGKDGSDGARGDPGPPGSTGLPGPKGKEGKSGPMGQIGIPGPDATYCPCPARQNHS</sequence>
<dbReference type="InterPro" id="IPR003107">
    <property type="entry name" value="HAT"/>
</dbReference>
<dbReference type="Pfam" id="PF08640">
    <property type="entry name" value="U3_assoc_6"/>
    <property type="match status" value="1"/>
</dbReference>
<evidence type="ECO:0000256" key="6">
    <source>
        <dbReference type="ARBA" id="ARBA00022737"/>
    </source>
</evidence>
<dbReference type="EMBL" id="JYDH01000060">
    <property type="protein sequence ID" value="KRY34882.1"/>
    <property type="molecule type" value="Genomic_DNA"/>
</dbReference>
<dbReference type="GO" id="GO:0016020">
    <property type="term" value="C:membrane"/>
    <property type="evidence" value="ECO:0007669"/>
    <property type="project" value="UniProtKB-SubCell"/>
</dbReference>
<proteinExistence type="inferred from homology"/>
<feature type="transmembrane region" description="Helical" evidence="11">
    <location>
        <begin position="584"/>
        <end position="609"/>
    </location>
</feature>
<evidence type="ECO:0000256" key="7">
    <source>
        <dbReference type="ARBA" id="ARBA00022989"/>
    </source>
</evidence>
<keyword evidence="5 11" id="KW-0812">Transmembrane</keyword>
<dbReference type="SMART" id="SM01417">
    <property type="entry name" value="Solute_trans_a"/>
    <property type="match status" value="1"/>
</dbReference>
<dbReference type="SMART" id="SM00386">
    <property type="entry name" value="HAT"/>
    <property type="match status" value="6"/>
</dbReference>
<keyword evidence="7 11" id="KW-1133">Transmembrane helix</keyword>
<feature type="transmembrane region" description="Helical" evidence="11">
    <location>
        <begin position="747"/>
        <end position="769"/>
    </location>
</feature>
<dbReference type="OrthoDB" id="28112at2759"/>
<feature type="domain" description="Nematode cuticle collagen N-terminal" evidence="12">
    <location>
        <begin position="913"/>
        <end position="963"/>
    </location>
</feature>
<evidence type="ECO:0000256" key="11">
    <source>
        <dbReference type="SAM" id="Phobius"/>
    </source>
</evidence>
<gene>
    <name evidence="13" type="primary">UTP6</name>
    <name evidence="13" type="ORF">T01_8962</name>
</gene>
<dbReference type="InterPro" id="IPR011990">
    <property type="entry name" value="TPR-like_helical_dom_sf"/>
</dbReference>
<feature type="compositionally biased region" description="Low complexity" evidence="10">
    <location>
        <begin position="1138"/>
        <end position="1151"/>
    </location>
</feature>
<comment type="subcellular location">
    <subcellularLocation>
        <location evidence="1">Membrane</location>
        <topology evidence="1">Multi-pass membrane protein</topology>
    </subcellularLocation>
    <subcellularLocation>
        <location evidence="2">Nucleus</location>
        <location evidence="2">Nucleolus</location>
    </subcellularLocation>
</comment>
<dbReference type="GO" id="GO:0034388">
    <property type="term" value="C:Pwp2p-containing subcomplex of 90S preribosome"/>
    <property type="evidence" value="ECO:0007669"/>
    <property type="project" value="TreeGrafter"/>
</dbReference>
<protein>
    <submittedName>
        <fullName evidence="13">U3 small nucleolar RNA-associated protein 6-like protein</fullName>
    </submittedName>
</protein>
<evidence type="ECO:0000256" key="10">
    <source>
        <dbReference type="SAM" id="MobiDB-lite"/>
    </source>
</evidence>
<evidence type="ECO:0000313" key="13">
    <source>
        <dbReference type="EMBL" id="KRY34882.1"/>
    </source>
</evidence>
<keyword evidence="8 11" id="KW-0472">Membrane</keyword>
<dbReference type="InterPro" id="IPR005178">
    <property type="entry name" value="Ostalpha/TMEM184C"/>
</dbReference>
<reference evidence="13 14" key="1">
    <citation type="submission" date="2015-01" db="EMBL/GenBank/DDBJ databases">
        <title>Evolution of Trichinella species and genotypes.</title>
        <authorList>
            <person name="Korhonen P.K."/>
            <person name="Edoardo P."/>
            <person name="Giuseppe L.R."/>
            <person name="Gasser R.B."/>
        </authorList>
    </citation>
    <scope>NUCLEOTIDE SEQUENCE [LARGE SCALE GENOMIC DNA]</scope>
    <source>
        <strain evidence="13">ISS3</strain>
    </source>
</reference>
<dbReference type="InterPro" id="IPR002486">
    <property type="entry name" value="Col_cuticle_N"/>
</dbReference>
<comment type="similarity">
    <text evidence="3">Belongs to the UTP6 family.</text>
</comment>
<feature type="transmembrane region" description="Helical" evidence="11">
    <location>
        <begin position="822"/>
        <end position="845"/>
    </location>
</feature>
<dbReference type="InterPro" id="IPR013949">
    <property type="entry name" value="Utp6"/>
</dbReference>
<dbReference type="GO" id="GO:0032040">
    <property type="term" value="C:small-subunit processome"/>
    <property type="evidence" value="ECO:0007669"/>
    <property type="project" value="TreeGrafter"/>
</dbReference>
<feature type="transmembrane region" description="Helical" evidence="11">
    <location>
        <begin position="651"/>
        <end position="671"/>
    </location>
</feature>
<dbReference type="InterPro" id="IPR056907">
    <property type="entry name" value="UTP6_C"/>
</dbReference>
<dbReference type="PANTHER" id="PTHR23271">
    <property type="entry name" value="HEPATOCELLULAR CARCINOMA-ASSOCIATED ANTIGEN 66"/>
    <property type="match status" value="1"/>
</dbReference>
<evidence type="ECO:0000256" key="1">
    <source>
        <dbReference type="ARBA" id="ARBA00004141"/>
    </source>
</evidence>
<dbReference type="Proteomes" id="UP000054776">
    <property type="component" value="Unassembled WGS sequence"/>
</dbReference>
<feature type="compositionally biased region" description="Pro residues" evidence="10">
    <location>
        <begin position="1127"/>
        <end position="1136"/>
    </location>
</feature>
<accession>A0A0V1BD39</accession>
<keyword evidence="9" id="KW-0539">Nucleus</keyword>
<dbReference type="Pfam" id="PF01484">
    <property type="entry name" value="Col_cuticle_N"/>
    <property type="match status" value="1"/>
</dbReference>
<feature type="region of interest" description="Disordered" evidence="10">
    <location>
        <begin position="1206"/>
        <end position="1332"/>
    </location>
</feature>
<feature type="region of interest" description="Disordered" evidence="10">
    <location>
        <begin position="1118"/>
        <end position="1156"/>
    </location>
</feature>
<dbReference type="InParanoid" id="A0A0V1BD39"/>
<feature type="transmembrane region" description="Helical" evidence="11">
    <location>
        <begin position="621"/>
        <end position="645"/>
    </location>
</feature>
<dbReference type="Pfam" id="PF24892">
    <property type="entry name" value="UTP6_C"/>
    <property type="match status" value="1"/>
</dbReference>
<dbReference type="PANTHER" id="PTHR23271:SF1">
    <property type="entry name" value="U3 SMALL NUCLEOLAR RNA-ASSOCIATED PROTEIN 6 HOMOLOG"/>
    <property type="match status" value="1"/>
</dbReference>
<dbReference type="InterPro" id="IPR008160">
    <property type="entry name" value="Collagen"/>
</dbReference>
<dbReference type="GO" id="GO:0042302">
    <property type="term" value="F:structural constituent of cuticle"/>
    <property type="evidence" value="ECO:0007669"/>
    <property type="project" value="InterPro"/>
</dbReference>
<keyword evidence="14" id="KW-1185">Reference proteome</keyword>